<evidence type="ECO:0000256" key="1">
    <source>
        <dbReference type="SAM" id="MobiDB-lite"/>
    </source>
</evidence>
<proteinExistence type="predicted"/>
<dbReference type="OrthoDB" id="379995at2157"/>
<evidence type="ECO:0000313" key="2">
    <source>
        <dbReference type="EMBL" id="TVP39802.1"/>
    </source>
</evidence>
<feature type="region of interest" description="Disordered" evidence="1">
    <location>
        <begin position="1"/>
        <end position="56"/>
    </location>
</feature>
<dbReference type="EMBL" id="VOAH01000011">
    <property type="protein sequence ID" value="TVP39802.1"/>
    <property type="molecule type" value="Genomic_DNA"/>
</dbReference>
<comment type="caution">
    <text evidence="2">The sequence shown here is derived from an EMBL/GenBank/DDBJ whole genome shotgun (WGS) entry which is preliminary data.</text>
</comment>
<reference evidence="2 3" key="1">
    <citation type="journal article" date="2019" name="Front. Microbiol.">
        <title>Ammonia Oxidation by the Arctic Terrestrial Thaumarchaeote Candidatus Nitrosocosmicus arcticus Is Stimulated by Increasing Temperatures.</title>
        <authorList>
            <person name="Alves R.J.E."/>
            <person name="Kerou M."/>
            <person name="Zappe A."/>
            <person name="Bittner R."/>
            <person name="Abby S.S."/>
            <person name="Schmidt H.A."/>
            <person name="Pfeifer K."/>
            <person name="Schleper C."/>
        </authorList>
    </citation>
    <scope>NUCLEOTIDE SEQUENCE [LARGE SCALE GENOMIC DNA]</scope>
    <source>
        <strain evidence="2 3">Kfb</strain>
    </source>
</reference>
<dbReference type="Proteomes" id="UP000315289">
    <property type="component" value="Unassembled WGS sequence"/>
</dbReference>
<protein>
    <submittedName>
        <fullName evidence="2">Uncharacterized protein</fullName>
    </submittedName>
</protein>
<name>A0A557ST77_9ARCH</name>
<organism evidence="2 3">
    <name type="scientific">Candidatus Nitrosocosmicus arcticus</name>
    <dbReference type="NCBI Taxonomy" id="2035267"/>
    <lineage>
        <taxon>Archaea</taxon>
        <taxon>Nitrososphaerota</taxon>
        <taxon>Nitrososphaeria</taxon>
        <taxon>Nitrososphaerales</taxon>
        <taxon>Nitrososphaeraceae</taxon>
        <taxon>Candidatus Nitrosocosmicus</taxon>
    </lineage>
</organism>
<sequence length="56" mass="6249">MTSDEFENKKKDTKNALDEAGDKLKAGAKAVGDKLDDTDKDTGTEYKKEKLKEDLK</sequence>
<evidence type="ECO:0000313" key="3">
    <source>
        <dbReference type="Proteomes" id="UP000315289"/>
    </source>
</evidence>
<keyword evidence="3" id="KW-1185">Reference proteome</keyword>
<dbReference type="AlphaFoldDB" id="A0A557ST77"/>
<accession>A0A557ST77</accession>
<dbReference type="RefSeq" id="WP_186434237.1">
    <property type="nucleotide sequence ID" value="NZ_ML675587.1"/>
</dbReference>
<gene>
    <name evidence="2" type="ORF">NARC_110013</name>
</gene>